<keyword evidence="1" id="KW-1133">Transmembrane helix</keyword>
<gene>
    <name evidence="2" type="ordered locus">Sulac_1164</name>
</gene>
<feature type="transmembrane region" description="Helical" evidence="1">
    <location>
        <begin position="58"/>
        <end position="78"/>
    </location>
</feature>
<keyword evidence="1" id="KW-0812">Transmembrane</keyword>
<name>G8TUL7_SULAD</name>
<dbReference type="AlphaFoldDB" id="G8TUL7"/>
<sequence length="79" mass="8474">MIFCAPRWARGTPPLWRIKLTLPTGSGGVNVFCGGDDMDDQRVSPTEYLTPPIQASDGWLSGVALCLVVLIFLAVGVLI</sequence>
<organism evidence="2 3">
    <name type="scientific">Sulfobacillus acidophilus (strain ATCC 700253 / DSM 10332 / NAL)</name>
    <dbReference type="NCBI Taxonomy" id="679936"/>
    <lineage>
        <taxon>Bacteria</taxon>
        <taxon>Bacillati</taxon>
        <taxon>Bacillota</taxon>
        <taxon>Clostridia</taxon>
        <taxon>Eubacteriales</taxon>
        <taxon>Clostridiales Family XVII. Incertae Sedis</taxon>
        <taxon>Sulfobacillus</taxon>
    </lineage>
</organism>
<evidence type="ECO:0000256" key="1">
    <source>
        <dbReference type="SAM" id="Phobius"/>
    </source>
</evidence>
<accession>G8TUL7</accession>
<dbReference type="Proteomes" id="UP000005439">
    <property type="component" value="Chromosome"/>
</dbReference>
<proteinExistence type="predicted"/>
<dbReference type="HOGENOM" id="CLU_2604712_0_0_9"/>
<reference evidence="3" key="1">
    <citation type="submission" date="2011-12" db="EMBL/GenBank/DDBJ databases">
        <title>The complete genome of chromosome of Sulfobacillus acidophilus DSM 10332.</title>
        <authorList>
            <person name="Lucas S."/>
            <person name="Han J."/>
            <person name="Lapidus A."/>
            <person name="Bruce D."/>
            <person name="Goodwin L."/>
            <person name="Pitluck S."/>
            <person name="Peters L."/>
            <person name="Kyrpides N."/>
            <person name="Mavromatis K."/>
            <person name="Ivanova N."/>
            <person name="Mikhailova N."/>
            <person name="Chertkov O."/>
            <person name="Saunders E."/>
            <person name="Detter J.C."/>
            <person name="Tapia R."/>
            <person name="Han C."/>
            <person name="Land M."/>
            <person name="Hauser L."/>
            <person name="Markowitz V."/>
            <person name="Cheng J.-F."/>
            <person name="Hugenholtz P."/>
            <person name="Woyke T."/>
            <person name="Wu D."/>
            <person name="Pukall R."/>
            <person name="Gehrich-Schroeter G."/>
            <person name="Schneider S."/>
            <person name="Klenk H.-P."/>
            <person name="Eisen J.A."/>
        </authorList>
    </citation>
    <scope>NUCLEOTIDE SEQUENCE [LARGE SCALE GENOMIC DNA]</scope>
    <source>
        <strain evidence="3">ATCC 700253 / DSM 10332 / NAL</strain>
    </source>
</reference>
<protein>
    <submittedName>
        <fullName evidence="2">Uncharacterized protein</fullName>
    </submittedName>
</protein>
<keyword evidence="3" id="KW-1185">Reference proteome</keyword>
<evidence type="ECO:0000313" key="2">
    <source>
        <dbReference type="EMBL" id="AEW04664.1"/>
    </source>
</evidence>
<dbReference type="EMBL" id="CP003179">
    <property type="protein sequence ID" value="AEW04664.1"/>
    <property type="molecule type" value="Genomic_DNA"/>
</dbReference>
<dbReference type="PATRIC" id="fig|679936.5.peg.1223"/>
<evidence type="ECO:0000313" key="3">
    <source>
        <dbReference type="Proteomes" id="UP000005439"/>
    </source>
</evidence>
<dbReference type="KEGG" id="sap:Sulac_1164"/>
<keyword evidence="1" id="KW-0472">Membrane</keyword>
<dbReference type="STRING" id="679936.Sulac_1164"/>
<reference evidence="2 3" key="2">
    <citation type="journal article" date="2012" name="Stand. Genomic Sci.">
        <title>Complete genome sequence of the moderately thermophilic mineral-sulfide-oxidizing firmicute Sulfobacillus acidophilus type strain (NAL(T)).</title>
        <authorList>
            <person name="Anderson I."/>
            <person name="Chertkov O."/>
            <person name="Chen A."/>
            <person name="Saunders E."/>
            <person name="Lapidus A."/>
            <person name="Nolan M."/>
            <person name="Lucas S."/>
            <person name="Hammon N."/>
            <person name="Deshpande S."/>
            <person name="Cheng J.F."/>
            <person name="Han C."/>
            <person name="Tapia R."/>
            <person name="Goodwin L.A."/>
            <person name="Pitluck S."/>
            <person name="Liolios K."/>
            <person name="Pagani I."/>
            <person name="Ivanova N."/>
            <person name="Mikhailova N."/>
            <person name="Pati A."/>
            <person name="Palaniappan K."/>
            <person name="Land M."/>
            <person name="Pan C."/>
            <person name="Rohde M."/>
            <person name="Pukall R."/>
            <person name="Goker M."/>
            <person name="Detter J.C."/>
            <person name="Woyke T."/>
            <person name="Bristow J."/>
            <person name="Eisen J.A."/>
            <person name="Markowitz V."/>
            <person name="Hugenholtz P."/>
            <person name="Kyrpides N.C."/>
            <person name="Klenk H.P."/>
            <person name="Mavromatis K."/>
        </authorList>
    </citation>
    <scope>NUCLEOTIDE SEQUENCE [LARGE SCALE GENOMIC DNA]</scope>
    <source>
        <strain evidence="3">ATCC 700253 / DSM 10332 / NAL</strain>
    </source>
</reference>